<dbReference type="EMBL" id="CAAALY010091027">
    <property type="protein sequence ID" value="VEL27928.1"/>
    <property type="molecule type" value="Genomic_DNA"/>
</dbReference>
<keyword evidence="3" id="KW-1185">Reference proteome</keyword>
<feature type="non-terminal residue" evidence="2">
    <location>
        <position position="1"/>
    </location>
</feature>
<proteinExistence type="predicted"/>
<dbReference type="Proteomes" id="UP000784294">
    <property type="component" value="Unassembled WGS sequence"/>
</dbReference>
<feature type="compositionally biased region" description="Polar residues" evidence="1">
    <location>
        <begin position="196"/>
        <end position="210"/>
    </location>
</feature>
<name>A0A3S5C0T5_9PLAT</name>
<comment type="caution">
    <text evidence="2">The sequence shown here is derived from an EMBL/GenBank/DDBJ whole genome shotgun (WGS) entry which is preliminary data.</text>
</comment>
<dbReference type="AlphaFoldDB" id="A0A3S5C0T5"/>
<evidence type="ECO:0000313" key="3">
    <source>
        <dbReference type="Proteomes" id="UP000784294"/>
    </source>
</evidence>
<evidence type="ECO:0000313" key="2">
    <source>
        <dbReference type="EMBL" id="VEL27928.1"/>
    </source>
</evidence>
<organism evidence="2 3">
    <name type="scientific">Protopolystoma xenopodis</name>
    <dbReference type="NCBI Taxonomy" id="117903"/>
    <lineage>
        <taxon>Eukaryota</taxon>
        <taxon>Metazoa</taxon>
        <taxon>Spiralia</taxon>
        <taxon>Lophotrochozoa</taxon>
        <taxon>Platyhelminthes</taxon>
        <taxon>Monogenea</taxon>
        <taxon>Polyopisthocotylea</taxon>
        <taxon>Polystomatidea</taxon>
        <taxon>Polystomatidae</taxon>
        <taxon>Protopolystoma</taxon>
    </lineage>
</organism>
<feature type="region of interest" description="Disordered" evidence="1">
    <location>
        <begin position="36"/>
        <end position="61"/>
    </location>
</feature>
<feature type="region of interest" description="Disordered" evidence="1">
    <location>
        <begin position="195"/>
        <end position="222"/>
    </location>
</feature>
<feature type="region of interest" description="Disordered" evidence="1">
    <location>
        <begin position="146"/>
        <end position="166"/>
    </location>
</feature>
<gene>
    <name evidence="2" type="ORF">PXEA_LOCUS21368</name>
</gene>
<reference evidence="2" key="1">
    <citation type="submission" date="2018-11" db="EMBL/GenBank/DDBJ databases">
        <authorList>
            <consortium name="Pathogen Informatics"/>
        </authorList>
    </citation>
    <scope>NUCLEOTIDE SEQUENCE</scope>
</reference>
<feature type="compositionally biased region" description="Acidic residues" evidence="1">
    <location>
        <begin position="150"/>
        <end position="165"/>
    </location>
</feature>
<evidence type="ECO:0000256" key="1">
    <source>
        <dbReference type="SAM" id="MobiDB-lite"/>
    </source>
</evidence>
<accession>A0A3S5C0T5</accession>
<sequence length="359" mass="39749">KTGATAYPSSDRALLQSHAYSRRHNQYHVQPNLLSSHDTSITSTTSNPQSHLSRSDLSSSNYPLVDNSNMVKLFILPHRPLSNDSLAYPTPNSISAPYFKSHIAQDDAHSESSTSHLRSFTGGVYDQEAGDEETPLENECSRNLAKDFDEVGPADADEDSDDGDEERLTIQEKTHHSFGDTSCPSVDFQAAIVSQHKPSSSIQPHLQQHHYQLAPSDKDSQHISDKVTELSDRFALLPVSHQRSGSQIESHLSLSHQAAIYPAEHRPCDSQPSSLNSLISYSDHPNNELHPSPRLVFAPRHLSSHKLRNSINRLHINDVDAPTLSKEAKEMKETEAGTSLWWRTNLTAATAQSKTATEV</sequence>
<protein>
    <submittedName>
        <fullName evidence="2">Uncharacterized protein</fullName>
    </submittedName>
</protein>
<feature type="compositionally biased region" description="Low complexity" evidence="1">
    <location>
        <begin position="36"/>
        <end position="60"/>
    </location>
</feature>